<dbReference type="Proteomes" id="UP001139006">
    <property type="component" value="Unassembled WGS sequence"/>
</dbReference>
<evidence type="ECO:0000313" key="5">
    <source>
        <dbReference type="Proteomes" id="UP001139006"/>
    </source>
</evidence>
<dbReference type="PANTHER" id="PTHR35936">
    <property type="entry name" value="MEMBRANE-BOUND LYTIC MUREIN TRANSGLYCOSYLASE F"/>
    <property type="match status" value="1"/>
</dbReference>
<feature type="chain" id="PRO_5040731138" evidence="2">
    <location>
        <begin position="28"/>
        <end position="265"/>
    </location>
</feature>
<evidence type="ECO:0000256" key="2">
    <source>
        <dbReference type="SAM" id="SignalP"/>
    </source>
</evidence>
<feature type="domain" description="Solute-binding protein family 3/N-terminal" evidence="3">
    <location>
        <begin position="30"/>
        <end position="261"/>
    </location>
</feature>
<evidence type="ECO:0000259" key="3">
    <source>
        <dbReference type="SMART" id="SM00062"/>
    </source>
</evidence>
<dbReference type="Pfam" id="PF00497">
    <property type="entry name" value="SBP_bac_3"/>
    <property type="match status" value="1"/>
</dbReference>
<feature type="signal peptide" evidence="2">
    <location>
        <begin position="1"/>
        <end position="27"/>
    </location>
</feature>
<accession>A0A9X2FKJ4</accession>
<dbReference type="EMBL" id="JAIULA010000015">
    <property type="protein sequence ID" value="MCP0887267.1"/>
    <property type="molecule type" value="Genomic_DNA"/>
</dbReference>
<evidence type="ECO:0000256" key="1">
    <source>
        <dbReference type="ARBA" id="ARBA00022729"/>
    </source>
</evidence>
<dbReference type="Gene3D" id="3.40.190.10">
    <property type="entry name" value="Periplasmic binding protein-like II"/>
    <property type="match status" value="2"/>
</dbReference>
<keyword evidence="5" id="KW-1185">Reference proteome</keyword>
<dbReference type="SUPFAM" id="SSF53850">
    <property type="entry name" value="Periplasmic binding protein-like II"/>
    <property type="match status" value="1"/>
</dbReference>
<proteinExistence type="predicted"/>
<dbReference type="RefSeq" id="WP_253360993.1">
    <property type="nucleotide sequence ID" value="NZ_JAIULA010000015.1"/>
</dbReference>
<evidence type="ECO:0000313" key="4">
    <source>
        <dbReference type="EMBL" id="MCP0887267.1"/>
    </source>
</evidence>
<sequence length="265" mass="29715">MKRLLGFFLLSFSLLLGTLTTVSNVHAQTVLKVGVLKTNKPYSSYSQHKYTGLDVSLAKKLGTELNRSVKIIAVKNHKQLFSKLRTHKIDIALGSSDTSIVPSEFSKTNSYLYPGNILFIRHDSKYKTITKLANHNVGMLIDNNQASLLTSLQMHPKKYKNMTSLLTALNKGKVKAAILSDYQYSKLLVDQPELVKANDPTNKSEVAQVLNRISDSQITSQQLVASVYHNKKLLQQLNTALQNLKSDGTISTLSEKFLRQDWSYQ</sequence>
<comment type="caution">
    <text evidence="4">The sequence shown here is derived from an EMBL/GenBank/DDBJ whole genome shotgun (WGS) entry which is preliminary data.</text>
</comment>
<protein>
    <submittedName>
        <fullName evidence="4">Transporter substrate-binding domain-containing protein</fullName>
    </submittedName>
</protein>
<keyword evidence="1 2" id="KW-0732">Signal</keyword>
<reference evidence="4 5" key="1">
    <citation type="journal article" date="2023" name="Int. J. Syst. Evol. Microbiol.">
        <title>Ligilactobacillus ubinensis sp. nov., a novel species isolated from the wild ferment of a durian fruit (Durio zibethinus).</title>
        <authorList>
            <person name="Heng Y.C."/>
            <person name="Menon N."/>
            <person name="Chen B."/>
            <person name="Loo B.Z.L."/>
            <person name="Wong G.W.J."/>
            <person name="Lim A.C.H."/>
            <person name="Silvaraju S."/>
            <person name="Kittelmann S."/>
        </authorList>
    </citation>
    <scope>NUCLEOTIDE SEQUENCE [LARGE SCALE GENOMIC DNA]</scope>
    <source>
        <strain evidence="4 5">WILCCON 0076</strain>
    </source>
</reference>
<gene>
    <name evidence="4" type="ORF">LB941_07965</name>
</gene>
<dbReference type="AlphaFoldDB" id="A0A9X2FKJ4"/>
<dbReference type="SMART" id="SM00062">
    <property type="entry name" value="PBPb"/>
    <property type="match status" value="1"/>
</dbReference>
<name>A0A9X2FKJ4_9LACO</name>
<organism evidence="4 5">
    <name type="scientific">Ligilactobacillus ubinensis</name>
    <dbReference type="NCBI Taxonomy" id="2876789"/>
    <lineage>
        <taxon>Bacteria</taxon>
        <taxon>Bacillati</taxon>
        <taxon>Bacillota</taxon>
        <taxon>Bacilli</taxon>
        <taxon>Lactobacillales</taxon>
        <taxon>Lactobacillaceae</taxon>
        <taxon>Ligilactobacillus</taxon>
    </lineage>
</organism>
<dbReference type="InterPro" id="IPR001638">
    <property type="entry name" value="Solute-binding_3/MltF_N"/>
</dbReference>